<protein>
    <submittedName>
        <fullName evidence="9">AEC family transporter</fullName>
    </submittedName>
</protein>
<dbReference type="PANTHER" id="PTHR36838:SF1">
    <property type="entry name" value="SLR1864 PROTEIN"/>
    <property type="match status" value="1"/>
</dbReference>
<accession>A0AB39HMU5</accession>
<comment type="similarity">
    <text evidence="2">Belongs to the auxin efflux carrier (TC 2.A.69) family.</text>
</comment>
<evidence type="ECO:0000256" key="6">
    <source>
        <dbReference type="ARBA" id="ARBA00022989"/>
    </source>
</evidence>
<feature type="transmembrane region" description="Helical" evidence="8">
    <location>
        <begin position="120"/>
        <end position="142"/>
    </location>
</feature>
<dbReference type="InterPro" id="IPR004776">
    <property type="entry name" value="Mem_transp_PIN-like"/>
</dbReference>
<proteinExistence type="inferred from homology"/>
<keyword evidence="6 8" id="KW-1133">Transmembrane helix</keyword>
<keyword evidence="3" id="KW-0813">Transport</keyword>
<feature type="transmembrane region" description="Helical" evidence="8">
    <location>
        <begin position="34"/>
        <end position="52"/>
    </location>
</feature>
<evidence type="ECO:0000256" key="7">
    <source>
        <dbReference type="ARBA" id="ARBA00023136"/>
    </source>
</evidence>
<dbReference type="Pfam" id="PF03547">
    <property type="entry name" value="Mem_trans"/>
    <property type="match status" value="2"/>
</dbReference>
<evidence type="ECO:0000256" key="4">
    <source>
        <dbReference type="ARBA" id="ARBA00022475"/>
    </source>
</evidence>
<organism evidence="9">
    <name type="scientific">Ornithinibacillus sp. 4-3</name>
    <dbReference type="NCBI Taxonomy" id="3231488"/>
    <lineage>
        <taxon>Bacteria</taxon>
        <taxon>Bacillati</taxon>
        <taxon>Bacillota</taxon>
        <taxon>Bacilli</taxon>
        <taxon>Bacillales</taxon>
        <taxon>Bacillaceae</taxon>
        <taxon>Ornithinibacillus</taxon>
    </lineage>
</organism>
<comment type="subcellular location">
    <subcellularLocation>
        <location evidence="1">Cell membrane</location>
        <topology evidence="1">Multi-pass membrane protein</topology>
    </subcellularLocation>
</comment>
<dbReference type="GO" id="GO:0005886">
    <property type="term" value="C:plasma membrane"/>
    <property type="evidence" value="ECO:0007669"/>
    <property type="project" value="UniProtKB-SubCell"/>
</dbReference>
<dbReference type="Gene3D" id="1.20.1530.20">
    <property type="match status" value="1"/>
</dbReference>
<keyword evidence="7 8" id="KW-0472">Membrane</keyword>
<reference evidence="9" key="1">
    <citation type="submission" date="2024-07" db="EMBL/GenBank/DDBJ databases">
        <title>Halotolerant mesophilic bacterium Ornithinibacillus sp. 4-3, sp. nov., isolated from soil.</title>
        <authorList>
            <person name="Sidarenka A.V."/>
            <person name="Guliayeva D.E."/>
            <person name="Leanovich S.I."/>
            <person name="Hileuskaya K.S."/>
            <person name="Akhremchuk A.E."/>
            <person name="Sikolenko M.A."/>
            <person name="Valentovich L.N."/>
        </authorList>
    </citation>
    <scope>NUCLEOTIDE SEQUENCE</scope>
    <source>
        <strain evidence="9">4-3</strain>
    </source>
</reference>
<evidence type="ECO:0000256" key="8">
    <source>
        <dbReference type="SAM" id="Phobius"/>
    </source>
</evidence>
<evidence type="ECO:0000256" key="5">
    <source>
        <dbReference type="ARBA" id="ARBA00022692"/>
    </source>
</evidence>
<feature type="transmembrane region" description="Helical" evidence="8">
    <location>
        <begin position="58"/>
        <end position="80"/>
    </location>
</feature>
<feature type="transmembrane region" description="Helical" evidence="8">
    <location>
        <begin position="6"/>
        <end position="22"/>
    </location>
</feature>
<keyword evidence="5 8" id="KW-0812">Transmembrane</keyword>
<evidence type="ECO:0000313" key="9">
    <source>
        <dbReference type="EMBL" id="XDK33691.1"/>
    </source>
</evidence>
<dbReference type="PANTHER" id="PTHR36838">
    <property type="entry name" value="AUXIN EFFLUX CARRIER FAMILY PROTEIN"/>
    <property type="match status" value="1"/>
</dbReference>
<sequence>MGLFFSVVLPIVSIFGLGYILQRIRVLDVKSVSTVAIYIFLPALAFNSLYNANFNKGFTIVIIFAFSLLFCMIVLNKILAKIFKWPQSVESASILTTAFMNGGNYGVPVIIFVLPEAAVAYGVFFMVLQQIIMNSFGVYYASRSRSGALKAVKTVFKMPATYAVILAFLCQGLTLEVPASILSVLEMLGAATIPIMMVNLGMQLASITSLKFNWQVITSATIIRMVISPLLALGFVALLDVEPMIASVIIIVASMPSAATTTLLALEFDTEPDLVSSITLVTTLISVVSLTVLLNFI</sequence>
<dbReference type="EMBL" id="CP162599">
    <property type="protein sequence ID" value="XDK33691.1"/>
    <property type="molecule type" value="Genomic_DNA"/>
</dbReference>
<name>A0AB39HMU5_9BACI</name>
<keyword evidence="4" id="KW-1003">Cell membrane</keyword>
<feature type="transmembrane region" description="Helical" evidence="8">
    <location>
        <begin position="92"/>
        <end position="114"/>
    </location>
</feature>
<dbReference type="InterPro" id="IPR038770">
    <property type="entry name" value="Na+/solute_symporter_sf"/>
</dbReference>
<evidence type="ECO:0000256" key="2">
    <source>
        <dbReference type="ARBA" id="ARBA00010145"/>
    </source>
</evidence>
<feature type="transmembrane region" description="Helical" evidence="8">
    <location>
        <begin position="154"/>
        <end position="175"/>
    </location>
</feature>
<dbReference type="RefSeq" id="WP_368654369.1">
    <property type="nucleotide sequence ID" value="NZ_CP162599.1"/>
</dbReference>
<dbReference type="GO" id="GO:0055085">
    <property type="term" value="P:transmembrane transport"/>
    <property type="evidence" value="ECO:0007669"/>
    <property type="project" value="InterPro"/>
</dbReference>
<dbReference type="AlphaFoldDB" id="A0AB39HMU5"/>
<evidence type="ECO:0000256" key="1">
    <source>
        <dbReference type="ARBA" id="ARBA00004651"/>
    </source>
</evidence>
<feature type="transmembrane region" description="Helical" evidence="8">
    <location>
        <begin position="181"/>
        <end position="202"/>
    </location>
</feature>
<gene>
    <name evidence="9" type="ORF">AB4Y30_04890</name>
</gene>
<feature type="transmembrane region" description="Helical" evidence="8">
    <location>
        <begin position="278"/>
        <end position="296"/>
    </location>
</feature>
<evidence type="ECO:0000256" key="3">
    <source>
        <dbReference type="ARBA" id="ARBA00022448"/>
    </source>
</evidence>